<dbReference type="RefSeq" id="WP_311817492.1">
    <property type="nucleotide sequence ID" value="NZ_JARPXL010000066.1"/>
</dbReference>
<name>A0AAW8TJE8_9ENTE</name>
<gene>
    <name evidence="1" type="ORF">P7D69_21460</name>
</gene>
<accession>A0AAW8TJE8</accession>
<dbReference type="Proteomes" id="UP001254770">
    <property type="component" value="Unassembled WGS sequence"/>
</dbReference>
<evidence type="ECO:0000313" key="1">
    <source>
        <dbReference type="EMBL" id="MDT2546898.1"/>
    </source>
</evidence>
<evidence type="ECO:0000313" key="2">
    <source>
        <dbReference type="Proteomes" id="UP001254770"/>
    </source>
</evidence>
<proteinExistence type="predicted"/>
<reference evidence="1" key="1">
    <citation type="submission" date="2023-03" db="EMBL/GenBank/DDBJ databases">
        <authorList>
            <person name="Shen W."/>
            <person name="Cai J."/>
        </authorList>
    </citation>
    <scope>NUCLEOTIDE SEQUENCE</scope>
    <source>
        <strain evidence="1">Y15</strain>
    </source>
</reference>
<dbReference type="EMBL" id="JARPXL010000066">
    <property type="protein sequence ID" value="MDT2546898.1"/>
    <property type="molecule type" value="Genomic_DNA"/>
</dbReference>
<sequence length="85" mass="9683">MFENTTELIYLGIRSGMSKGNQPYQVLIVGNPQKYENYEFFIGEDIQVPPMAENEPVRVKIEMSKRGYNLVPTLKGISKITSNVK</sequence>
<organism evidence="1 2">
    <name type="scientific">Enterococcus raffinosus</name>
    <dbReference type="NCBI Taxonomy" id="71452"/>
    <lineage>
        <taxon>Bacteria</taxon>
        <taxon>Bacillati</taxon>
        <taxon>Bacillota</taxon>
        <taxon>Bacilli</taxon>
        <taxon>Lactobacillales</taxon>
        <taxon>Enterococcaceae</taxon>
        <taxon>Enterococcus</taxon>
    </lineage>
</organism>
<comment type="caution">
    <text evidence="1">The sequence shown here is derived from an EMBL/GenBank/DDBJ whole genome shotgun (WGS) entry which is preliminary data.</text>
</comment>
<dbReference type="AlphaFoldDB" id="A0AAW8TJE8"/>
<protein>
    <submittedName>
        <fullName evidence="1">Uncharacterized protein</fullName>
    </submittedName>
</protein>